<gene>
    <name evidence="3" type="ORF">KDK92_09740</name>
</gene>
<dbReference type="RefSeq" id="WP_250859070.1">
    <property type="nucleotide sequence ID" value="NZ_JAGSOJ010000002.1"/>
</dbReference>
<keyword evidence="4" id="KW-1185">Reference proteome</keyword>
<dbReference type="EMBL" id="JAGSOJ010000002">
    <property type="protein sequence ID" value="MCM1990024.1"/>
    <property type="molecule type" value="Genomic_DNA"/>
</dbReference>
<name>A0A9J6P3C8_9CLOT</name>
<reference evidence="3" key="1">
    <citation type="journal article" date="2021" name="mSystems">
        <title>Bacteria and Archaea Synergistically Convert Glycine Betaine to Biogenic Methane in the Formosa Cold Seep of the South China Sea.</title>
        <authorList>
            <person name="Li L."/>
            <person name="Zhang W."/>
            <person name="Zhang S."/>
            <person name="Song L."/>
            <person name="Sun Q."/>
            <person name="Zhang H."/>
            <person name="Xiang H."/>
            <person name="Dong X."/>
        </authorList>
    </citation>
    <scope>NUCLEOTIDE SEQUENCE</scope>
    <source>
        <strain evidence="3">ZWT</strain>
    </source>
</reference>
<dbReference type="Gene3D" id="3.40.50.2000">
    <property type="entry name" value="Glycogen Phosphorylase B"/>
    <property type="match status" value="2"/>
</dbReference>
<feature type="domain" description="Glycosyl transferase family 1" evidence="2">
    <location>
        <begin position="188"/>
        <end position="348"/>
    </location>
</feature>
<dbReference type="InterPro" id="IPR001296">
    <property type="entry name" value="Glyco_trans_1"/>
</dbReference>
<dbReference type="SUPFAM" id="SSF53756">
    <property type="entry name" value="UDP-Glycosyltransferase/glycogen phosphorylase"/>
    <property type="match status" value="1"/>
</dbReference>
<dbReference type="PANTHER" id="PTHR46401">
    <property type="entry name" value="GLYCOSYLTRANSFERASE WBBK-RELATED"/>
    <property type="match status" value="1"/>
</dbReference>
<dbReference type="FunFam" id="3.40.50.2000:FF:000119">
    <property type="entry name" value="Glycosyl transferase group 1"/>
    <property type="match status" value="1"/>
</dbReference>
<comment type="caution">
    <text evidence="3">The sequence shown here is derived from an EMBL/GenBank/DDBJ whole genome shotgun (WGS) entry which is preliminary data.</text>
</comment>
<evidence type="ECO:0000313" key="4">
    <source>
        <dbReference type="Proteomes" id="UP001056429"/>
    </source>
</evidence>
<dbReference type="PANTHER" id="PTHR46401:SF2">
    <property type="entry name" value="GLYCOSYLTRANSFERASE WBBK-RELATED"/>
    <property type="match status" value="1"/>
</dbReference>
<evidence type="ECO:0000256" key="1">
    <source>
        <dbReference type="ARBA" id="ARBA00022679"/>
    </source>
</evidence>
<evidence type="ECO:0000313" key="3">
    <source>
        <dbReference type="EMBL" id="MCM1990024.1"/>
    </source>
</evidence>
<dbReference type="AlphaFoldDB" id="A0A9J6P3C8"/>
<dbReference type="GO" id="GO:0009103">
    <property type="term" value="P:lipopolysaccharide biosynthetic process"/>
    <property type="evidence" value="ECO:0007669"/>
    <property type="project" value="TreeGrafter"/>
</dbReference>
<accession>A0A9J6P3C8</accession>
<dbReference type="Pfam" id="PF00534">
    <property type="entry name" value="Glycos_transf_1"/>
    <property type="match status" value="1"/>
</dbReference>
<proteinExistence type="predicted"/>
<sequence>MKIAIDSRSATWYHGTGIGTYTENLLRELLSLDSDNEYLLYWSGKSKDYILNNPCKKVLTSKKHHRFFQQHFFPYNLQKNNIELYHIPQNGIGLNSEIDCLKVATIHDLIPYIMPETVGKGYLCKFLKEIPNIIDSCDGLITVSEYSKQDIMRFFPSFDPERIFVTPLATNSNFCQLNKDACKKLISEKYNINSKFILYMGGFSDRKNVNSLIEAYSNVRSSLNEEIKLVILGSYRDKSQKLVTMCSDMNIEDHVIFAGFIPEEHVSSFYNACEVFVYPSYYEGFGLPPLEAMSCGTPVICSTTTSIPEVVADSCIPINPYKLDSISNAICKIIKDDNLRNALSQKGLERAKLFSWKYTAKKTLEAYEAIKHLSSCH</sequence>
<evidence type="ECO:0000259" key="2">
    <source>
        <dbReference type="Pfam" id="PF00534"/>
    </source>
</evidence>
<organism evidence="3 4">
    <name type="scientific">Oceanirhabdus seepicola</name>
    <dbReference type="NCBI Taxonomy" id="2828781"/>
    <lineage>
        <taxon>Bacteria</taxon>
        <taxon>Bacillati</taxon>
        <taxon>Bacillota</taxon>
        <taxon>Clostridia</taxon>
        <taxon>Eubacteriales</taxon>
        <taxon>Clostridiaceae</taxon>
        <taxon>Oceanirhabdus</taxon>
    </lineage>
</organism>
<keyword evidence="1" id="KW-0808">Transferase</keyword>
<dbReference type="Proteomes" id="UP001056429">
    <property type="component" value="Unassembled WGS sequence"/>
</dbReference>
<protein>
    <submittedName>
        <fullName evidence="3">Glycosyltransferase family 4 protein</fullName>
    </submittedName>
</protein>
<dbReference type="GO" id="GO:0016757">
    <property type="term" value="F:glycosyltransferase activity"/>
    <property type="evidence" value="ECO:0007669"/>
    <property type="project" value="InterPro"/>
</dbReference>
<dbReference type="CDD" id="cd03809">
    <property type="entry name" value="GT4_MtfB-like"/>
    <property type="match status" value="1"/>
</dbReference>
<reference evidence="3" key="2">
    <citation type="submission" date="2021-04" db="EMBL/GenBank/DDBJ databases">
        <authorList>
            <person name="Dong X."/>
        </authorList>
    </citation>
    <scope>NUCLEOTIDE SEQUENCE</scope>
    <source>
        <strain evidence="3">ZWT</strain>
    </source>
</reference>